<evidence type="ECO:0000256" key="2">
    <source>
        <dbReference type="SAM" id="SignalP"/>
    </source>
</evidence>
<sequence>MKKIFFSLVIVPLLPLLMSMSGPDISFDKGDGGGGGQVILPYEEIIDSNSEPLKLIDFPDAYVYVNYNVKKFRYTENSDLYLLNVSAEFTPGVVAKANGEHTSAGEDYKKYYLNTGYLHVAVSQFEDDGNKGGSITPKAYWPSSNSVTTTFTSTYGISLAFSSSLESGIELSPESLLTISVGSKNETSLTLHYEESTSSTTDDPKLSSQTSSNNPMERQRSYSVQGYKTAGAITYPINSYYLFEMSKTDYYRRDVFNIEIEVQTINMHYILGFKDEGWEVKGTYSDTLCNGDY</sequence>
<feature type="region of interest" description="Disordered" evidence="1">
    <location>
        <begin position="192"/>
        <end position="223"/>
    </location>
</feature>
<feature type="chain" id="PRO_5038964089" evidence="2">
    <location>
        <begin position="27"/>
        <end position="293"/>
    </location>
</feature>
<comment type="caution">
    <text evidence="3">The sequence shown here is derived from an EMBL/GenBank/DDBJ whole genome shotgun (WGS) entry which is preliminary data.</text>
</comment>
<keyword evidence="2" id="KW-0732">Signal</keyword>
<feature type="signal peptide" evidence="2">
    <location>
        <begin position="1"/>
        <end position="26"/>
    </location>
</feature>
<gene>
    <name evidence="3" type="ORF">IAC58_05000</name>
</gene>
<dbReference type="AlphaFoldDB" id="A0A9D9GXS6"/>
<proteinExistence type="predicted"/>
<organism evidence="3 4">
    <name type="scientific">Candidatus Onthovivens merdipullorum</name>
    <dbReference type="NCBI Taxonomy" id="2840889"/>
    <lineage>
        <taxon>Bacteria</taxon>
        <taxon>Bacillati</taxon>
        <taxon>Bacillota</taxon>
        <taxon>Bacilli</taxon>
        <taxon>Bacillales</taxon>
        <taxon>Candidatus Onthovivens</taxon>
    </lineage>
</organism>
<protein>
    <submittedName>
        <fullName evidence="3">Uncharacterized protein</fullName>
    </submittedName>
</protein>
<name>A0A9D9GXS6_9BACL</name>
<evidence type="ECO:0000256" key="1">
    <source>
        <dbReference type="SAM" id="MobiDB-lite"/>
    </source>
</evidence>
<evidence type="ECO:0000313" key="4">
    <source>
        <dbReference type="Proteomes" id="UP000823613"/>
    </source>
</evidence>
<reference evidence="3" key="1">
    <citation type="submission" date="2020-10" db="EMBL/GenBank/DDBJ databases">
        <authorList>
            <person name="Gilroy R."/>
        </authorList>
    </citation>
    <scope>NUCLEOTIDE SEQUENCE</scope>
    <source>
        <strain evidence="3">11159</strain>
    </source>
</reference>
<accession>A0A9D9GXS6</accession>
<dbReference type="EMBL" id="JADIMY010000098">
    <property type="protein sequence ID" value="MBO8427883.1"/>
    <property type="molecule type" value="Genomic_DNA"/>
</dbReference>
<reference evidence="3" key="2">
    <citation type="journal article" date="2021" name="PeerJ">
        <title>Extensive microbial diversity within the chicken gut microbiome revealed by metagenomics and culture.</title>
        <authorList>
            <person name="Gilroy R."/>
            <person name="Ravi A."/>
            <person name="Getino M."/>
            <person name="Pursley I."/>
            <person name="Horton D.L."/>
            <person name="Alikhan N.F."/>
            <person name="Baker D."/>
            <person name="Gharbi K."/>
            <person name="Hall N."/>
            <person name="Watson M."/>
            <person name="Adriaenssens E.M."/>
            <person name="Foster-Nyarko E."/>
            <person name="Jarju S."/>
            <person name="Secka A."/>
            <person name="Antonio M."/>
            <person name="Oren A."/>
            <person name="Chaudhuri R.R."/>
            <person name="La Ragione R."/>
            <person name="Hildebrand F."/>
            <person name="Pallen M.J."/>
        </authorList>
    </citation>
    <scope>NUCLEOTIDE SEQUENCE</scope>
    <source>
        <strain evidence="3">11159</strain>
    </source>
</reference>
<dbReference type="Proteomes" id="UP000823613">
    <property type="component" value="Unassembled WGS sequence"/>
</dbReference>
<evidence type="ECO:0000313" key="3">
    <source>
        <dbReference type="EMBL" id="MBO8427883.1"/>
    </source>
</evidence>